<keyword evidence="1" id="KW-1133">Transmembrane helix</keyword>
<feature type="transmembrane region" description="Helical" evidence="1">
    <location>
        <begin position="218"/>
        <end position="239"/>
    </location>
</feature>
<proteinExistence type="predicted"/>
<protein>
    <recommendedName>
        <fullName evidence="2">EamA domain-containing protein</fullName>
    </recommendedName>
</protein>
<dbReference type="GO" id="GO:0016020">
    <property type="term" value="C:membrane"/>
    <property type="evidence" value="ECO:0007669"/>
    <property type="project" value="InterPro"/>
</dbReference>
<organism evidence="3 4">
    <name type="scientific">Devosia insulae DS-56</name>
    <dbReference type="NCBI Taxonomy" id="1116389"/>
    <lineage>
        <taxon>Bacteria</taxon>
        <taxon>Pseudomonadati</taxon>
        <taxon>Pseudomonadota</taxon>
        <taxon>Alphaproteobacteria</taxon>
        <taxon>Hyphomicrobiales</taxon>
        <taxon>Devosiaceae</taxon>
        <taxon>Devosia</taxon>
    </lineage>
</organism>
<sequence>MTEPQAGQPRRRADNIALGIGLTLLAIVIFGIQDAVSKSLVQTHSPFQLAMLRFWAFAAFSLVLVSRQGPLKQAFRSKYPWLQWLRAILLVVDIWFFAMALKTVPLAELQAVVLVYPLMATLVAIPILGEKVGLFRLVAVFIGFCGALVIVRPGGLPIDGGVIFAILSAASYAVYIALTRKVSSADTTATSMVYVGVVGLLLTTAVGVFFWQPMDLSAMLQMGLVMVTSTAAHGLMMVALSRAPASTLQPFNYFALPWGIFLSYQVFGHLIDPVSLIGGGIIVGAGLVVMGRERHLSRLGRRSAVTAAEEETLPH</sequence>
<keyword evidence="1" id="KW-0472">Membrane</keyword>
<evidence type="ECO:0000313" key="3">
    <source>
        <dbReference type="EMBL" id="OEO29549.1"/>
    </source>
</evidence>
<feature type="transmembrane region" description="Helical" evidence="1">
    <location>
        <begin position="81"/>
        <end position="101"/>
    </location>
</feature>
<feature type="transmembrane region" description="Helical" evidence="1">
    <location>
        <begin position="251"/>
        <end position="267"/>
    </location>
</feature>
<dbReference type="PANTHER" id="PTHR22911:SF103">
    <property type="entry name" value="BLR2811 PROTEIN"/>
    <property type="match status" value="1"/>
</dbReference>
<dbReference type="PANTHER" id="PTHR22911">
    <property type="entry name" value="ACYL-MALONYL CONDENSING ENZYME-RELATED"/>
    <property type="match status" value="1"/>
</dbReference>
<accession>A0A1E5XLU3</accession>
<feature type="transmembrane region" description="Helical" evidence="1">
    <location>
        <begin position="134"/>
        <end position="155"/>
    </location>
</feature>
<dbReference type="InterPro" id="IPR037185">
    <property type="entry name" value="EmrE-like"/>
</dbReference>
<evidence type="ECO:0000256" key="1">
    <source>
        <dbReference type="SAM" id="Phobius"/>
    </source>
</evidence>
<keyword evidence="4" id="KW-1185">Reference proteome</keyword>
<gene>
    <name evidence="3" type="ORF">VW23_002070</name>
</gene>
<evidence type="ECO:0000259" key="2">
    <source>
        <dbReference type="Pfam" id="PF00892"/>
    </source>
</evidence>
<dbReference type="RefSeq" id="WP_069911198.1">
    <property type="nucleotide sequence ID" value="NZ_LAJE02000279.1"/>
</dbReference>
<name>A0A1E5XLU3_9HYPH</name>
<feature type="transmembrane region" description="Helical" evidence="1">
    <location>
        <begin position="52"/>
        <end position="69"/>
    </location>
</feature>
<reference evidence="3 4" key="1">
    <citation type="journal article" date="2015" name="Genome Announc.">
        <title>Genome Assemblies of Three Soil-Associated Devosia species: D. insulae, D. limi, and D. soli.</title>
        <authorList>
            <person name="Hassan Y.I."/>
            <person name="Lepp D."/>
            <person name="Zhou T."/>
        </authorList>
    </citation>
    <scope>NUCLEOTIDE SEQUENCE [LARGE SCALE GENOMIC DNA]</scope>
    <source>
        <strain evidence="3 4">DS-56</strain>
    </source>
</reference>
<feature type="domain" description="EamA" evidence="2">
    <location>
        <begin position="18"/>
        <end position="151"/>
    </location>
</feature>
<feature type="transmembrane region" description="Helical" evidence="1">
    <location>
        <begin position="161"/>
        <end position="179"/>
    </location>
</feature>
<dbReference type="AlphaFoldDB" id="A0A1E5XLU3"/>
<dbReference type="SUPFAM" id="SSF103481">
    <property type="entry name" value="Multidrug resistance efflux transporter EmrE"/>
    <property type="match status" value="2"/>
</dbReference>
<dbReference type="Pfam" id="PF00892">
    <property type="entry name" value="EamA"/>
    <property type="match status" value="2"/>
</dbReference>
<feature type="domain" description="EamA" evidence="2">
    <location>
        <begin position="161"/>
        <end position="289"/>
    </location>
</feature>
<feature type="transmembrane region" description="Helical" evidence="1">
    <location>
        <begin position="12"/>
        <end position="32"/>
    </location>
</feature>
<keyword evidence="1" id="KW-0812">Transmembrane</keyword>
<feature type="transmembrane region" description="Helical" evidence="1">
    <location>
        <begin position="191"/>
        <end position="212"/>
    </location>
</feature>
<comment type="caution">
    <text evidence="3">The sequence shown here is derived from an EMBL/GenBank/DDBJ whole genome shotgun (WGS) entry which is preliminary data.</text>
</comment>
<dbReference type="Proteomes" id="UP000095463">
    <property type="component" value="Unassembled WGS sequence"/>
</dbReference>
<feature type="transmembrane region" description="Helical" evidence="1">
    <location>
        <begin position="273"/>
        <end position="291"/>
    </location>
</feature>
<dbReference type="InterPro" id="IPR000620">
    <property type="entry name" value="EamA_dom"/>
</dbReference>
<feature type="transmembrane region" description="Helical" evidence="1">
    <location>
        <begin position="107"/>
        <end position="127"/>
    </location>
</feature>
<dbReference type="EMBL" id="LAJE02000279">
    <property type="protein sequence ID" value="OEO29549.1"/>
    <property type="molecule type" value="Genomic_DNA"/>
</dbReference>
<evidence type="ECO:0000313" key="4">
    <source>
        <dbReference type="Proteomes" id="UP000095463"/>
    </source>
</evidence>